<gene>
    <name evidence="1" type="ORF">NDN08_007764</name>
</gene>
<dbReference type="Pfam" id="PF06209">
    <property type="entry name" value="COBRA1"/>
    <property type="match status" value="1"/>
</dbReference>
<keyword evidence="2" id="KW-1185">Reference proteome</keyword>
<evidence type="ECO:0008006" key="3">
    <source>
        <dbReference type="Google" id="ProtNLM"/>
    </source>
</evidence>
<reference evidence="1 2" key="1">
    <citation type="journal article" date="2023" name="Nat. Commun.">
        <title>Origin of minicircular mitochondrial genomes in red algae.</title>
        <authorList>
            <person name="Lee Y."/>
            <person name="Cho C.H."/>
            <person name="Lee Y.M."/>
            <person name="Park S.I."/>
            <person name="Yang J.H."/>
            <person name="West J.A."/>
            <person name="Bhattacharya D."/>
            <person name="Yoon H.S."/>
        </authorList>
    </citation>
    <scope>NUCLEOTIDE SEQUENCE [LARGE SCALE GENOMIC DNA]</scope>
    <source>
        <strain evidence="1 2">CCMP1338</strain>
        <tissue evidence="1">Whole cell</tissue>
    </source>
</reference>
<evidence type="ECO:0000313" key="1">
    <source>
        <dbReference type="EMBL" id="KAJ8907655.1"/>
    </source>
</evidence>
<comment type="caution">
    <text evidence="1">The sequence shown here is derived from an EMBL/GenBank/DDBJ whole genome shotgun (WGS) entry which is preliminary data.</text>
</comment>
<name>A0AAV8UYG9_9RHOD</name>
<dbReference type="Proteomes" id="UP001157974">
    <property type="component" value="Unassembled WGS sequence"/>
</dbReference>
<proteinExistence type="predicted"/>
<dbReference type="InterPro" id="IPR010405">
    <property type="entry name" value="COBRA1"/>
</dbReference>
<evidence type="ECO:0000313" key="2">
    <source>
        <dbReference type="Proteomes" id="UP001157974"/>
    </source>
</evidence>
<protein>
    <recommendedName>
        <fullName evidence="3">Sister chromatid cohesion protein</fullName>
    </recommendedName>
</protein>
<dbReference type="GO" id="GO:0032021">
    <property type="term" value="C:NELF complex"/>
    <property type="evidence" value="ECO:0007669"/>
    <property type="project" value="TreeGrafter"/>
</dbReference>
<organism evidence="1 2">
    <name type="scientific">Rhodosorus marinus</name>
    <dbReference type="NCBI Taxonomy" id="101924"/>
    <lineage>
        <taxon>Eukaryota</taxon>
        <taxon>Rhodophyta</taxon>
        <taxon>Stylonematophyceae</taxon>
        <taxon>Stylonematales</taxon>
        <taxon>Stylonemataceae</taxon>
        <taxon>Rhodosorus</taxon>
    </lineage>
</organism>
<accession>A0AAV8UYG9</accession>
<sequence length="462" mass="51876">MAFVGDVEGVLNKNIEESEDHSLISGIRLFQEEHGMGSERVSPAIAMLADMGVRREDVFKILVGLLREALVSEASTAQLDSINNLFGDVFDSLLEKPEFSAIPIAVLERQTVISEKQVKILAKSAPNGKPYTDLSFSLKQRIWASEPDVYRRELLPVLARLSQDQYLSGKVVQYTLMDATPELDKSRREENADLRTIHNRIGSNEKLLISTLRTIRHRFMETGSTAFCSVMLDVIFMSQESGNFEKLNADSSTRFAKALSDLKQASPIEASVKDLKSQAEKSVSEGSDTIAILLGSVTAVTELSTLLLIHLDSLARSEGEKLRKTVVLDDYTRDLCYLLYLGLGVRKMTIEKSFTFEDDSVLSAQLTMIACLMLDDIHREQASDDADLPDERLQKFAKTAQFLQRLLCSYAIKLFRFDDVAGVSRLRKPLEYVFIGSANETRERHVSEYMLGFISTDSYYMD</sequence>
<dbReference type="AlphaFoldDB" id="A0AAV8UYG9"/>
<dbReference type="PANTHER" id="PTHR13503">
    <property type="entry name" value="NEGATIVE ELONGATION FACTOR COMPLEX MEMBER B"/>
    <property type="match status" value="1"/>
</dbReference>
<dbReference type="PANTHER" id="PTHR13503:SF3">
    <property type="entry name" value="NEGATIVE ELONGATION FACTOR B"/>
    <property type="match status" value="1"/>
</dbReference>
<dbReference type="EMBL" id="JAMWBK010000002">
    <property type="protein sequence ID" value="KAJ8907655.1"/>
    <property type="molecule type" value="Genomic_DNA"/>
</dbReference>
<dbReference type="GO" id="GO:0034244">
    <property type="term" value="P:negative regulation of transcription elongation by RNA polymerase II"/>
    <property type="evidence" value="ECO:0007669"/>
    <property type="project" value="TreeGrafter"/>
</dbReference>